<evidence type="ECO:0000256" key="2">
    <source>
        <dbReference type="SAM" id="Phobius"/>
    </source>
</evidence>
<evidence type="ECO:0000313" key="4">
    <source>
        <dbReference type="EMBL" id="KAF2762911.1"/>
    </source>
</evidence>
<feature type="domain" description="Methyltransferase type 11" evidence="3">
    <location>
        <begin position="643"/>
        <end position="692"/>
    </location>
</feature>
<dbReference type="GeneID" id="54486167"/>
<feature type="compositionally biased region" description="Low complexity" evidence="1">
    <location>
        <begin position="302"/>
        <end position="333"/>
    </location>
</feature>
<keyword evidence="2" id="KW-0472">Membrane</keyword>
<evidence type="ECO:0000313" key="5">
    <source>
        <dbReference type="Proteomes" id="UP000799437"/>
    </source>
</evidence>
<dbReference type="GO" id="GO:0008757">
    <property type="term" value="F:S-adenosylmethionine-dependent methyltransferase activity"/>
    <property type="evidence" value="ECO:0007669"/>
    <property type="project" value="InterPro"/>
</dbReference>
<dbReference type="Proteomes" id="UP000799437">
    <property type="component" value="Unassembled WGS sequence"/>
</dbReference>
<feature type="region of interest" description="Disordered" evidence="1">
    <location>
        <begin position="279"/>
        <end position="433"/>
    </location>
</feature>
<keyword evidence="2" id="KW-1133">Transmembrane helix</keyword>
<dbReference type="SUPFAM" id="SSF53335">
    <property type="entry name" value="S-adenosyl-L-methionine-dependent methyltransferases"/>
    <property type="match status" value="1"/>
</dbReference>
<proteinExistence type="predicted"/>
<evidence type="ECO:0000259" key="3">
    <source>
        <dbReference type="Pfam" id="PF08241"/>
    </source>
</evidence>
<dbReference type="InterPro" id="IPR029063">
    <property type="entry name" value="SAM-dependent_MTases_sf"/>
</dbReference>
<feature type="compositionally biased region" description="Pro residues" evidence="1">
    <location>
        <begin position="360"/>
        <end position="399"/>
    </location>
</feature>
<dbReference type="Pfam" id="PF08241">
    <property type="entry name" value="Methyltransf_11"/>
    <property type="match status" value="1"/>
</dbReference>
<feature type="region of interest" description="Disordered" evidence="1">
    <location>
        <begin position="195"/>
        <end position="252"/>
    </location>
</feature>
<gene>
    <name evidence="4" type="ORF">EJ05DRAFT_481783</name>
</gene>
<name>A0A6A6WL58_9PEZI</name>
<accession>A0A6A6WL58</accession>
<reference evidence="4" key="1">
    <citation type="journal article" date="2020" name="Stud. Mycol.">
        <title>101 Dothideomycetes genomes: a test case for predicting lifestyles and emergence of pathogens.</title>
        <authorList>
            <person name="Haridas S."/>
            <person name="Albert R."/>
            <person name="Binder M."/>
            <person name="Bloem J."/>
            <person name="Labutti K."/>
            <person name="Salamov A."/>
            <person name="Andreopoulos B."/>
            <person name="Baker S."/>
            <person name="Barry K."/>
            <person name="Bills G."/>
            <person name="Bluhm B."/>
            <person name="Cannon C."/>
            <person name="Castanera R."/>
            <person name="Culley D."/>
            <person name="Daum C."/>
            <person name="Ezra D."/>
            <person name="Gonzalez J."/>
            <person name="Henrissat B."/>
            <person name="Kuo A."/>
            <person name="Liang C."/>
            <person name="Lipzen A."/>
            <person name="Lutzoni F."/>
            <person name="Magnuson J."/>
            <person name="Mondo S."/>
            <person name="Nolan M."/>
            <person name="Ohm R."/>
            <person name="Pangilinan J."/>
            <person name="Park H.-J."/>
            <person name="Ramirez L."/>
            <person name="Alfaro M."/>
            <person name="Sun H."/>
            <person name="Tritt A."/>
            <person name="Yoshinaga Y."/>
            <person name="Zwiers L.-H."/>
            <person name="Turgeon B."/>
            <person name="Goodwin S."/>
            <person name="Spatafora J."/>
            <person name="Crous P."/>
            <person name="Grigoriev I."/>
        </authorList>
    </citation>
    <scope>NUCLEOTIDE SEQUENCE</scope>
    <source>
        <strain evidence="4">CBS 121739</strain>
    </source>
</reference>
<keyword evidence="5" id="KW-1185">Reference proteome</keyword>
<dbReference type="RefSeq" id="XP_033605362.1">
    <property type="nucleotide sequence ID" value="XM_033745113.1"/>
</dbReference>
<dbReference type="AlphaFoldDB" id="A0A6A6WL58"/>
<feature type="transmembrane region" description="Helical" evidence="2">
    <location>
        <begin position="12"/>
        <end position="34"/>
    </location>
</feature>
<feature type="region of interest" description="Disordered" evidence="1">
    <location>
        <begin position="464"/>
        <end position="516"/>
    </location>
</feature>
<organism evidence="4 5">
    <name type="scientific">Pseudovirgaria hyperparasitica</name>
    <dbReference type="NCBI Taxonomy" id="470096"/>
    <lineage>
        <taxon>Eukaryota</taxon>
        <taxon>Fungi</taxon>
        <taxon>Dikarya</taxon>
        <taxon>Ascomycota</taxon>
        <taxon>Pezizomycotina</taxon>
        <taxon>Dothideomycetes</taxon>
        <taxon>Dothideomycetes incertae sedis</taxon>
        <taxon>Acrospermales</taxon>
        <taxon>Acrospermaceae</taxon>
        <taxon>Pseudovirgaria</taxon>
    </lineage>
</organism>
<dbReference type="OrthoDB" id="3902588at2759"/>
<dbReference type="Gene3D" id="3.40.50.150">
    <property type="entry name" value="Vaccinia Virus protein VP39"/>
    <property type="match status" value="1"/>
</dbReference>
<feature type="compositionally biased region" description="Polar residues" evidence="1">
    <location>
        <begin position="229"/>
        <end position="246"/>
    </location>
</feature>
<dbReference type="EMBL" id="ML996565">
    <property type="protein sequence ID" value="KAF2762911.1"/>
    <property type="molecule type" value="Genomic_DNA"/>
</dbReference>
<keyword evidence="2" id="KW-0812">Transmembrane</keyword>
<feature type="compositionally biased region" description="Low complexity" evidence="1">
    <location>
        <begin position="422"/>
        <end position="433"/>
    </location>
</feature>
<evidence type="ECO:0000256" key="1">
    <source>
        <dbReference type="SAM" id="MobiDB-lite"/>
    </source>
</evidence>
<dbReference type="InterPro" id="IPR013216">
    <property type="entry name" value="Methyltransf_11"/>
</dbReference>
<protein>
    <recommendedName>
        <fullName evidence="3">Methyltransferase type 11 domain-containing protein</fullName>
    </recommendedName>
</protein>
<sequence length="834" mass="91471">MDDRHREPEDGHPFMLVVLLVVPVAVLLGVVGSVRTPISPRHALNAQLEVGCFLGVACVTAVWRSLSISKGSSPSLHSFCLHHHSRPPRLHYASLDFHCRHLQTRTLDPSTTHISKSLVCLTRARMHFPCPDSLSSTQSSCTRAHAPLSFLTCRSRSTLSCFCSCALALSSPSLITSILMFPTYDCPQHAETVGMRKARMARDRDGAVGRRRKSTSSTSDNRNKLHHTPTLNSDSASIYTTRSKGASTKSSSGFGFWKKKDRDVTEILDVPMMKKDNKTTDIKTTEITLSTATPKSPPVLSPVPSSRIRPQTSHAPSVPSTSPPSLTSVSQSTLASADIAHDSLDTPPPLPRTAWQEAPATPPPSRGLPSLPPPQPVPTCQLPPLPSYIPPPPTQPLPQPLRSKPSLKSLRQLPSRVNSTYSSDSRAASSMRSSAMSDGRSIFTSSHHPSADVISEVTDYDQMSSLNCRPTHPQYRGLSPLSSPVESSHPRHSQGPPSHPESTRSASRMTERSGPPLAPFARALAKMENAGPRIIAARLAEEWEGLDDDDDSYAEVQFEKRLWALTAYQWLTQGKQLQSPTHELLLHAVPSQGKRILHLHGSLADGWTLAARYPACTVYSVSSTNTSVLPTTYPAPLNHHSLYVPSVASPLPFPDCYFDAVLSRSLASSLDNIDCARVFHDCTRVLKPGARFEILSLDPYFNRQGPALRAWADTHLVARLEAHGKSMMPSDTVVDTMGIVGLHDVKRVRIALPAHLADAPESTRLLTLLGRHMVQDLYGRFLRVYAGEQWFWNVPGGEIERECERLQTKMVLTISCGTKETATPDDFRFRGMDS</sequence>